<dbReference type="EMBL" id="JACJIQ010000009">
    <property type="protein sequence ID" value="MBA9077910.1"/>
    <property type="molecule type" value="Genomic_DNA"/>
</dbReference>
<dbReference type="Proteomes" id="UP000563094">
    <property type="component" value="Unassembled WGS sequence"/>
</dbReference>
<gene>
    <name evidence="1" type="ORF">FHS90_002629</name>
</gene>
<keyword evidence="2" id="KW-1185">Reference proteome</keyword>
<protein>
    <submittedName>
        <fullName evidence="1">Uncharacterized protein</fullName>
    </submittedName>
</protein>
<dbReference type="AlphaFoldDB" id="A0A839GH63"/>
<name>A0A839GH63_9BACT</name>
<sequence length="499" mass="58593">MEELKKLAQIIHKRGIAEDSLVDFKRQKPTKEWLLFDALIKGLVSSESEALKYLYPDSPSASGLKMVKSRLRKKLLNQLFFLEFQGQSFKASHAVEQECFAKLYQARILVNSGAYEVALPLLKQVLGTSEEYSFNDVAYLALRSLLHIYVNLGKKKEFAKASSQLKKISACMLADQESEKLILESTLELNSSVAARKKYLDRIDVILEEMHSLWINAQTYDTFDNYYRLSIWAQELKGNFQSIVELSDNSEDLLKTEKIHPQRFDHRFNKYIQVYAHLRAKKLEKGLQLAKSYEEAFNPSSNNWFAFMENYLLLALHSKRYTEAHYLLEKILSNPFFNKINKMAQERWYLFEAYVHFVDPLKKKPFKLQELVQNAPSYSKDKEGFNVAILILQVMYYLEKHEIETLEYRMEALKKYAHNHFKDSFSDRSRTFFRLLGVMVRTDFDPWETSKKSYYLYQKLQRIPTPGDAYAETEIIPYEHLWELILKMLHGLSKARAKA</sequence>
<dbReference type="RefSeq" id="WP_066832020.1">
    <property type="nucleotide sequence ID" value="NZ_JACJIQ010000009.1"/>
</dbReference>
<proteinExistence type="predicted"/>
<accession>A0A839GH63</accession>
<reference evidence="1 2" key="1">
    <citation type="submission" date="2020-08" db="EMBL/GenBank/DDBJ databases">
        <title>Genomic Encyclopedia of Type Strains, Phase IV (KMG-IV): sequencing the most valuable type-strain genomes for metagenomic binning, comparative biology and taxonomic classification.</title>
        <authorList>
            <person name="Goeker M."/>
        </authorList>
    </citation>
    <scope>NUCLEOTIDE SEQUENCE [LARGE SCALE GENOMIC DNA]</scope>
    <source>
        <strain evidence="1 2">DSM 29854</strain>
    </source>
</reference>
<evidence type="ECO:0000313" key="2">
    <source>
        <dbReference type="Proteomes" id="UP000563094"/>
    </source>
</evidence>
<comment type="caution">
    <text evidence="1">The sequence shown here is derived from an EMBL/GenBank/DDBJ whole genome shotgun (WGS) entry which is preliminary data.</text>
</comment>
<organism evidence="1 2">
    <name type="scientific">Rufibacter quisquiliarum</name>
    <dbReference type="NCBI Taxonomy" id="1549639"/>
    <lineage>
        <taxon>Bacteria</taxon>
        <taxon>Pseudomonadati</taxon>
        <taxon>Bacteroidota</taxon>
        <taxon>Cytophagia</taxon>
        <taxon>Cytophagales</taxon>
        <taxon>Hymenobacteraceae</taxon>
        <taxon>Rufibacter</taxon>
    </lineage>
</organism>
<evidence type="ECO:0000313" key="1">
    <source>
        <dbReference type="EMBL" id="MBA9077910.1"/>
    </source>
</evidence>